<protein>
    <recommendedName>
        <fullName evidence="3">Lipoprotein</fullName>
    </recommendedName>
</protein>
<evidence type="ECO:0008006" key="3">
    <source>
        <dbReference type="Google" id="ProtNLM"/>
    </source>
</evidence>
<comment type="caution">
    <text evidence="1">The sequence shown here is derived from an EMBL/GenBank/DDBJ whole genome shotgun (WGS) entry which is preliminary data.</text>
</comment>
<gene>
    <name evidence="1" type="ORF">BTO08_06260</name>
</gene>
<proteinExistence type="predicted"/>
<dbReference type="EMBL" id="MSCJ01000001">
    <property type="protein sequence ID" value="PQJ67033.1"/>
    <property type="molecule type" value="Genomic_DNA"/>
</dbReference>
<sequence length="133" mass="15445">MLKMFSSCAPLLFLLMLTYGCNVKSDVVYQSEDLGKILYQYKDNNGCDLEAVDKNIAQFYLQIERRELLPLKATYQENDAFIMKIKTLPALVIIKNDAKWYIPLTKGSEWIFVNVNGTVNVFKYPKVFRQLCK</sequence>
<dbReference type="AlphaFoldDB" id="A0A2S7VZ45"/>
<dbReference type="RefSeq" id="WP_105060324.1">
    <property type="nucleotide sequence ID" value="NZ_MSCJ01000001.1"/>
</dbReference>
<dbReference type="OrthoDB" id="5822726at2"/>
<organism evidence="1 2">
    <name type="scientific">Photobacterium angustum</name>
    <dbReference type="NCBI Taxonomy" id="661"/>
    <lineage>
        <taxon>Bacteria</taxon>
        <taxon>Pseudomonadati</taxon>
        <taxon>Pseudomonadota</taxon>
        <taxon>Gammaproteobacteria</taxon>
        <taxon>Vibrionales</taxon>
        <taxon>Vibrionaceae</taxon>
        <taxon>Photobacterium</taxon>
    </lineage>
</organism>
<dbReference type="PROSITE" id="PS51257">
    <property type="entry name" value="PROKAR_LIPOPROTEIN"/>
    <property type="match status" value="1"/>
</dbReference>
<evidence type="ECO:0000313" key="2">
    <source>
        <dbReference type="Proteomes" id="UP000238730"/>
    </source>
</evidence>
<evidence type="ECO:0000313" key="1">
    <source>
        <dbReference type="EMBL" id="PQJ67033.1"/>
    </source>
</evidence>
<dbReference type="Proteomes" id="UP000238730">
    <property type="component" value="Unassembled WGS sequence"/>
</dbReference>
<reference evidence="1 2" key="1">
    <citation type="submission" date="2016-12" db="EMBL/GenBank/DDBJ databases">
        <title>Diversity of luminous bacteria.</title>
        <authorList>
            <person name="Yoshizawa S."/>
            <person name="Kogure K."/>
        </authorList>
    </citation>
    <scope>NUCLEOTIDE SEQUENCE [LARGE SCALE GENOMIC DNA]</scope>
    <source>
        <strain evidence="1 2">LC1-200</strain>
    </source>
</reference>
<name>A0A2S7VZ45_PHOAN</name>
<accession>A0A2S7VZ45</accession>